<keyword evidence="1" id="KW-0547">Nucleotide-binding</keyword>
<dbReference type="EMBL" id="PUHZ01000015">
    <property type="protein sequence ID" value="PQO45273.1"/>
    <property type="molecule type" value="Genomic_DNA"/>
</dbReference>
<reference evidence="4 5" key="1">
    <citation type="submission" date="2018-02" db="EMBL/GenBank/DDBJ databases">
        <title>Comparative genomes isolates from brazilian mangrove.</title>
        <authorList>
            <person name="Araujo J.E."/>
            <person name="Taketani R.G."/>
            <person name="Silva M.C.P."/>
            <person name="Loureco M.V."/>
            <person name="Andreote F.D."/>
        </authorList>
    </citation>
    <scope>NUCLEOTIDE SEQUENCE [LARGE SCALE GENOMIC DNA]</scope>
    <source>
        <strain evidence="4 5">Nap-Phe MGV</strain>
    </source>
</reference>
<dbReference type="Proteomes" id="UP000237819">
    <property type="component" value="Unassembled WGS sequence"/>
</dbReference>
<dbReference type="InterPro" id="IPR010488">
    <property type="entry name" value="Zeta_toxin_domain"/>
</dbReference>
<dbReference type="GO" id="GO:0005524">
    <property type="term" value="F:ATP binding"/>
    <property type="evidence" value="ECO:0007669"/>
    <property type="project" value="UniProtKB-KW"/>
</dbReference>
<evidence type="ECO:0000256" key="2">
    <source>
        <dbReference type="ARBA" id="ARBA00022840"/>
    </source>
</evidence>
<name>A0A2S8GLF8_9BACT</name>
<dbReference type="Gene3D" id="3.40.50.300">
    <property type="entry name" value="P-loop containing nucleotide triphosphate hydrolases"/>
    <property type="match status" value="1"/>
</dbReference>
<dbReference type="Pfam" id="PF06414">
    <property type="entry name" value="Zeta_toxin"/>
    <property type="match status" value="1"/>
</dbReference>
<comment type="caution">
    <text evidence="4">The sequence shown here is derived from an EMBL/GenBank/DDBJ whole genome shotgun (WGS) entry which is preliminary data.</text>
</comment>
<accession>A0A2S8GLF8</accession>
<dbReference type="InterPro" id="IPR027417">
    <property type="entry name" value="P-loop_NTPase"/>
</dbReference>
<dbReference type="AlphaFoldDB" id="A0A2S8GLF8"/>
<evidence type="ECO:0000313" key="5">
    <source>
        <dbReference type="Proteomes" id="UP000237819"/>
    </source>
</evidence>
<organism evidence="4 5">
    <name type="scientific">Blastopirellula marina</name>
    <dbReference type="NCBI Taxonomy" id="124"/>
    <lineage>
        <taxon>Bacteria</taxon>
        <taxon>Pseudomonadati</taxon>
        <taxon>Planctomycetota</taxon>
        <taxon>Planctomycetia</taxon>
        <taxon>Pirellulales</taxon>
        <taxon>Pirellulaceae</taxon>
        <taxon>Blastopirellula</taxon>
    </lineage>
</organism>
<dbReference type="PANTHER" id="PTHR39206:SF1">
    <property type="entry name" value="SLL8004 PROTEIN"/>
    <property type="match status" value="1"/>
</dbReference>
<dbReference type="OrthoDB" id="9791543at2"/>
<dbReference type="RefSeq" id="WP_105336253.1">
    <property type="nucleotide sequence ID" value="NZ_PUHZ01000015.1"/>
</dbReference>
<protein>
    <recommendedName>
        <fullName evidence="3">Zeta toxin domain-containing protein</fullName>
    </recommendedName>
</protein>
<feature type="domain" description="Zeta toxin" evidence="3">
    <location>
        <begin position="5"/>
        <end position="81"/>
    </location>
</feature>
<evidence type="ECO:0000313" key="4">
    <source>
        <dbReference type="EMBL" id="PQO45273.1"/>
    </source>
</evidence>
<evidence type="ECO:0000256" key="1">
    <source>
        <dbReference type="ARBA" id="ARBA00022741"/>
    </source>
</evidence>
<sequence length="135" mass="15590">MLQRIDELTGQRANFSFESTLSGRGYLRRLREMKLAGYEVHLFFLWLPNVEMAIARVANRVRQGGHNIPEADIRRRYNSGMKRFLNDFAPEADGWQLYDASSIPPQLIAEKATAEVTLYDAQRWQQVNQSAREGT</sequence>
<dbReference type="PANTHER" id="PTHR39206">
    <property type="entry name" value="SLL8004 PROTEIN"/>
    <property type="match status" value="1"/>
</dbReference>
<gene>
    <name evidence="4" type="ORF">C5Y93_15050</name>
</gene>
<evidence type="ECO:0000259" key="3">
    <source>
        <dbReference type="Pfam" id="PF06414"/>
    </source>
</evidence>
<proteinExistence type="predicted"/>
<dbReference type="GO" id="GO:0016301">
    <property type="term" value="F:kinase activity"/>
    <property type="evidence" value="ECO:0007669"/>
    <property type="project" value="InterPro"/>
</dbReference>
<keyword evidence="2" id="KW-0067">ATP-binding</keyword>